<organism evidence="2">
    <name type="scientific">Caenorhabditis remanei</name>
    <name type="common">Caenorhabditis vulgaris</name>
    <dbReference type="NCBI Taxonomy" id="31234"/>
    <lineage>
        <taxon>Eukaryota</taxon>
        <taxon>Metazoa</taxon>
        <taxon>Ecdysozoa</taxon>
        <taxon>Nematoda</taxon>
        <taxon>Chromadorea</taxon>
        <taxon>Rhabditida</taxon>
        <taxon>Rhabditina</taxon>
        <taxon>Rhabditomorpha</taxon>
        <taxon>Rhabditoidea</taxon>
        <taxon>Rhabditidae</taxon>
        <taxon>Peloderinae</taxon>
        <taxon>Caenorhabditis</taxon>
    </lineage>
</organism>
<gene>
    <name evidence="1" type="ORF">CRE_21514</name>
</gene>
<accession>E3N8Z0</accession>
<evidence type="ECO:0000313" key="1">
    <source>
        <dbReference type="EMBL" id="EFO90024.1"/>
    </source>
</evidence>
<dbReference type="AlphaFoldDB" id="E3N8Z0"/>
<evidence type="ECO:0000313" key="2">
    <source>
        <dbReference type="Proteomes" id="UP000008281"/>
    </source>
</evidence>
<dbReference type="EMBL" id="DS268560">
    <property type="protein sequence ID" value="EFO90024.1"/>
    <property type="molecule type" value="Genomic_DNA"/>
</dbReference>
<dbReference type="HOGENOM" id="CLU_1185985_0_0_1"/>
<proteinExistence type="predicted"/>
<keyword evidence="2" id="KW-1185">Reference proteome</keyword>
<protein>
    <submittedName>
        <fullName evidence="1">Uncharacterized protein</fullName>
    </submittedName>
</protein>
<reference evidence="1" key="1">
    <citation type="submission" date="2007-07" db="EMBL/GenBank/DDBJ databases">
        <title>PCAP assembly of the Caenorhabditis remanei genome.</title>
        <authorList>
            <consortium name="The Caenorhabditis remanei Sequencing Consortium"/>
            <person name="Wilson R.K."/>
        </authorList>
    </citation>
    <scope>NUCLEOTIDE SEQUENCE [LARGE SCALE GENOMIC DNA]</scope>
    <source>
        <strain evidence="1">PB4641</strain>
    </source>
</reference>
<dbReference type="Proteomes" id="UP000008281">
    <property type="component" value="Unassembled WGS sequence"/>
</dbReference>
<sequence length="234" mass="26650">MKMIKGFHAAFTDGFRVVDFSNIQEAPQFATVVIDNVLKRELMEEMTRSWTWLSASLKETTSSEEFTKCFPDESQMKENAEEAVTTIIEVEMATEDVYVFLDSKANSTVSKKLANFFFKKKCRVAVEKSVASSYSRTVCWFAGSPTQKTQTALSRRISMNLISTQSKSSKSVNDRQGILFKNRKLKTNCIKAILDSQEKMKTRIGYDQNVLESGESLMKQCSEKFKSAEERNHC</sequence>
<name>E3N8Z0_CAERE</name>
<dbReference type="OrthoDB" id="245697at2759"/>